<dbReference type="PANTHER" id="PTHR38340">
    <property type="entry name" value="S-LAYER PROTEIN"/>
    <property type="match status" value="1"/>
</dbReference>
<dbReference type="InterPro" id="IPR013320">
    <property type="entry name" value="ConA-like_dom_sf"/>
</dbReference>
<dbReference type="Proteomes" id="UP000274350">
    <property type="component" value="Chromosome"/>
</dbReference>
<dbReference type="PROSITE" id="PS00330">
    <property type="entry name" value="HEMOLYSIN_CALCIUM"/>
    <property type="match status" value="2"/>
</dbReference>
<proteinExistence type="predicted"/>
<organism evidence="3 4">
    <name type="scientific">Undibacterium piscinae</name>
    <dbReference type="NCBI Taxonomy" id="2495591"/>
    <lineage>
        <taxon>Bacteria</taxon>
        <taxon>Pseudomonadati</taxon>
        <taxon>Pseudomonadota</taxon>
        <taxon>Betaproteobacteria</taxon>
        <taxon>Burkholderiales</taxon>
        <taxon>Oxalobacteraceae</taxon>
        <taxon>Undibacterium</taxon>
    </lineage>
</organism>
<dbReference type="PRINTS" id="PR00313">
    <property type="entry name" value="CABNDNGRPT"/>
</dbReference>
<dbReference type="KEGG" id="upi:EJG51_017015"/>
<dbReference type="Pfam" id="PF13385">
    <property type="entry name" value="Laminin_G_3"/>
    <property type="match status" value="1"/>
</dbReference>
<dbReference type="InterPro" id="IPR018511">
    <property type="entry name" value="Hemolysin-typ_Ca-bd_CS"/>
</dbReference>
<evidence type="ECO:0000313" key="3">
    <source>
        <dbReference type="EMBL" id="QJQ07237.1"/>
    </source>
</evidence>
<reference evidence="3 4" key="1">
    <citation type="journal article" date="2019" name="Int. J. Syst. Evol. Microbiol.">
        <title>Undibacterium piscinae sp. nov., isolated from Korean shiner intestine.</title>
        <authorList>
            <person name="Lee S.Y."/>
            <person name="Kang W."/>
            <person name="Kim P.S."/>
            <person name="Kim H.S."/>
            <person name="Sung H."/>
            <person name="Shin N.R."/>
            <person name="Whon T.W."/>
            <person name="Yun J.H."/>
            <person name="Lee J.Y."/>
            <person name="Lee J.Y."/>
            <person name="Jung M.J."/>
            <person name="Jeong Y.S."/>
            <person name="Tak E.J."/>
            <person name="Han J.E."/>
            <person name="Hyun D.W."/>
            <person name="Kang M.S."/>
            <person name="Lee K.E."/>
            <person name="Lee B.H."/>
            <person name="Bae J.W."/>
        </authorList>
    </citation>
    <scope>NUCLEOTIDE SEQUENCE [LARGE SCALE GENOMIC DNA]</scope>
    <source>
        <strain evidence="3 4">S11R28</strain>
    </source>
</reference>
<dbReference type="Gene3D" id="2.60.120.200">
    <property type="match status" value="1"/>
</dbReference>
<dbReference type="InterPro" id="IPR019960">
    <property type="entry name" value="T1SS_VCA0849"/>
</dbReference>
<dbReference type="InterPro" id="IPR001343">
    <property type="entry name" value="Hemolysn_Ca-bd"/>
</dbReference>
<sequence length="642" mass="65059">MMASDAKGVTGYKFTVTGTNTSADGYYQIDSTGAITLTAAGAASAVNDFEQGPNTGNYSVTVFDAAGNSTAAIITLKESNVNEAPVAVDDRYTMSEDGSAITLSGDSDLSVQDVQHWTFNEGTGATTTNSYPTPDQVGTRTDGIAGGTDKSPTFTASGHEGAGMQFNGVWSGTSSARDGGYVALPTSVTDPLRGDGAGGGSASLVFWIKTTQTGGTIGWDSPSVIGMENNGGTTDIQWGWLDSAGRIGFGMADTLGFQSTKPVNDGAWHHVAMSHNFTTGATEVWVDGVLNSSGNILPGAIMPNKFLGFGVTADDGAATDRYLNGTLDDARIYGKVLTASQIQAIYAVESNNLGANAVLDNDGGAVRFALVGNDYNHVEVTGAPVGATFSDGVGGHSITVATVGQVVDLTGWTQSELAISNLGSNSTLLAINATGTTAGDSVTQFVNVVTGSTVFNGTSGIDTLTGTAGSDFLAGMNGNDTINAAGGDDRIFGGAGNDSINAGTGNDVLIGGAGNDTLTGGTGADTFSWSLADRGTTVVPATDRITDFDTAAFNAGGDRLDLRDLLQGESHAAGAGNLGNYLHFEKGATDTVVHISSTGAFATGFVASKDDQVITLSNVLLAGADDAAIINDLLTKGKLIVD</sequence>
<dbReference type="NCBIfam" id="TIGR03661">
    <property type="entry name" value="T1SS_VCA0849"/>
    <property type="match status" value="1"/>
</dbReference>
<keyword evidence="4" id="KW-1185">Reference proteome</keyword>
<dbReference type="AlphaFoldDB" id="A0A6M4A9Q4"/>
<dbReference type="EMBL" id="CP051152">
    <property type="protein sequence ID" value="QJQ07237.1"/>
    <property type="molecule type" value="Genomic_DNA"/>
</dbReference>
<dbReference type="GO" id="GO:0005576">
    <property type="term" value="C:extracellular region"/>
    <property type="evidence" value="ECO:0007669"/>
    <property type="project" value="UniProtKB-SubCell"/>
</dbReference>
<evidence type="ECO:0000256" key="1">
    <source>
        <dbReference type="ARBA" id="ARBA00004613"/>
    </source>
</evidence>
<accession>A0A6M4A9Q4</accession>
<dbReference type="InterPro" id="IPR050557">
    <property type="entry name" value="RTX_toxin/Mannuronan_C5-epim"/>
</dbReference>
<evidence type="ECO:0000256" key="2">
    <source>
        <dbReference type="ARBA" id="ARBA00022525"/>
    </source>
</evidence>
<evidence type="ECO:0000313" key="4">
    <source>
        <dbReference type="Proteomes" id="UP000274350"/>
    </source>
</evidence>
<dbReference type="Gene3D" id="2.150.10.10">
    <property type="entry name" value="Serralysin-like metalloprotease, C-terminal"/>
    <property type="match status" value="1"/>
</dbReference>
<keyword evidence="2" id="KW-0964">Secreted</keyword>
<dbReference type="SUPFAM" id="SSF51120">
    <property type="entry name" value="beta-Roll"/>
    <property type="match status" value="1"/>
</dbReference>
<gene>
    <name evidence="3" type="ORF">EJG51_017015</name>
</gene>
<dbReference type="PANTHER" id="PTHR38340:SF1">
    <property type="entry name" value="S-LAYER PROTEIN"/>
    <property type="match status" value="1"/>
</dbReference>
<protein>
    <submittedName>
        <fullName evidence="3">Type I secretion C-terminal target domain-containing protein</fullName>
    </submittedName>
</protein>
<dbReference type="InterPro" id="IPR011049">
    <property type="entry name" value="Serralysin-like_metalloprot_C"/>
</dbReference>
<name>A0A6M4A9Q4_9BURK</name>
<dbReference type="SUPFAM" id="SSF49899">
    <property type="entry name" value="Concanavalin A-like lectins/glucanases"/>
    <property type="match status" value="1"/>
</dbReference>
<dbReference type="GO" id="GO:0005509">
    <property type="term" value="F:calcium ion binding"/>
    <property type="evidence" value="ECO:0007669"/>
    <property type="project" value="InterPro"/>
</dbReference>
<comment type="subcellular location">
    <subcellularLocation>
        <location evidence="1">Secreted</location>
    </subcellularLocation>
</comment>
<dbReference type="Pfam" id="PF00353">
    <property type="entry name" value="HemolysinCabind"/>
    <property type="match status" value="2"/>
</dbReference>